<evidence type="ECO:0000256" key="3">
    <source>
        <dbReference type="ARBA" id="ARBA00023295"/>
    </source>
</evidence>
<dbReference type="Gene3D" id="2.60.40.10">
    <property type="entry name" value="Immunoglobulins"/>
    <property type="match status" value="3"/>
</dbReference>
<dbReference type="InterPro" id="IPR013783">
    <property type="entry name" value="Ig-like_fold"/>
</dbReference>
<dbReference type="GO" id="GO:0004553">
    <property type="term" value="F:hydrolase activity, hydrolyzing O-glycosyl compounds"/>
    <property type="evidence" value="ECO:0007669"/>
    <property type="project" value="InterPro"/>
</dbReference>
<dbReference type="KEGG" id="fld:ABNE31_14340"/>
<dbReference type="InterPro" id="IPR006104">
    <property type="entry name" value="Glyco_hydro_2_N"/>
</dbReference>
<evidence type="ECO:0000259" key="5">
    <source>
        <dbReference type="Pfam" id="PF02836"/>
    </source>
</evidence>
<dbReference type="Pfam" id="PF02837">
    <property type="entry name" value="Glyco_hydro_2_N"/>
    <property type="match status" value="1"/>
</dbReference>
<dbReference type="Gene3D" id="3.20.20.80">
    <property type="entry name" value="Glycosidases"/>
    <property type="match status" value="1"/>
</dbReference>
<dbReference type="GO" id="GO:0005975">
    <property type="term" value="P:carbohydrate metabolic process"/>
    <property type="evidence" value="ECO:0007669"/>
    <property type="project" value="InterPro"/>
</dbReference>
<dbReference type="PROSITE" id="PS51257">
    <property type="entry name" value="PROKAR_LIPOPROTEIN"/>
    <property type="match status" value="1"/>
</dbReference>
<dbReference type="AlphaFoldDB" id="A0AAU7MWM6"/>
<comment type="similarity">
    <text evidence="1">Belongs to the glycosyl hydrolase 2 family.</text>
</comment>
<dbReference type="EMBL" id="CP157804">
    <property type="protein sequence ID" value="XBQ22774.1"/>
    <property type="molecule type" value="Genomic_DNA"/>
</dbReference>
<name>A0AAU7MWM6_9FLAO</name>
<evidence type="ECO:0000313" key="9">
    <source>
        <dbReference type="EMBL" id="XBQ22774.1"/>
    </source>
</evidence>
<dbReference type="InterPro" id="IPR036156">
    <property type="entry name" value="Beta-gal/glucu_dom_sf"/>
</dbReference>
<dbReference type="InterPro" id="IPR006102">
    <property type="entry name" value="Ig-like_GH2"/>
</dbReference>
<dbReference type="InterPro" id="IPR040605">
    <property type="entry name" value="Glyco_hydro2_dom5"/>
</dbReference>
<accession>A0AAU7MWM6</accession>
<evidence type="ECO:0000259" key="8">
    <source>
        <dbReference type="Pfam" id="PF18565"/>
    </source>
</evidence>
<proteinExistence type="inferred from homology"/>
<dbReference type="InterPro" id="IPR006101">
    <property type="entry name" value="Glyco_hydro_2"/>
</dbReference>
<evidence type="ECO:0000259" key="7">
    <source>
        <dbReference type="Pfam" id="PF16355"/>
    </source>
</evidence>
<dbReference type="RefSeq" id="WP_349351603.1">
    <property type="nucleotide sequence ID" value="NZ_CP157804.1"/>
</dbReference>
<feature type="domain" description="Glycoside hydrolase family 2" evidence="8">
    <location>
        <begin position="750"/>
        <end position="844"/>
    </location>
</feature>
<dbReference type="SUPFAM" id="SSF49303">
    <property type="entry name" value="beta-Galactosidase/glucuronidase domain"/>
    <property type="match status" value="1"/>
</dbReference>
<evidence type="ECO:0000259" key="4">
    <source>
        <dbReference type="Pfam" id="PF00703"/>
    </source>
</evidence>
<dbReference type="SUPFAM" id="SSF49785">
    <property type="entry name" value="Galactose-binding domain-like"/>
    <property type="match status" value="1"/>
</dbReference>
<dbReference type="InterPro" id="IPR032311">
    <property type="entry name" value="DUF4982"/>
</dbReference>
<dbReference type="InterPro" id="IPR006103">
    <property type="entry name" value="Glyco_hydro_2_cat"/>
</dbReference>
<dbReference type="PANTHER" id="PTHR42732">
    <property type="entry name" value="BETA-GALACTOSIDASE"/>
    <property type="match status" value="1"/>
</dbReference>
<keyword evidence="2" id="KW-0378">Hydrolase</keyword>
<dbReference type="Pfam" id="PF18565">
    <property type="entry name" value="Glyco_hydro2_C5"/>
    <property type="match status" value="1"/>
</dbReference>
<keyword evidence="3" id="KW-0326">Glycosidase</keyword>
<dbReference type="Pfam" id="PF02836">
    <property type="entry name" value="Glyco_hydro_2_C"/>
    <property type="match status" value="1"/>
</dbReference>
<sequence length="855" mass="98170">MKYSIKSFLLFGLMIMGMVGCGHQIKKEVKKNNKVRYTYKINDDWSFKLGDSSIFSDTAYNAESWRKLDLPHDWSIEGTYDTIYGTDWQSGYLPAGIGWYRKDLYLEDNLLNLSVELQFDGVYRNSTVWVNNVMIGTQHYGYTTFFYDIGAYLKQGKNTIAVRVDNSRPKSARWYTGAGIYRNVWLKITPKIHFKTNEDFVQTSFLDERRVSVKANSVLLNNTNTSITGTHVTKIFDSDLKQLALLENPITLAGNDSIELIRDIELENPQRWSLNDAKRHIVVNEIYDNKQVLVDSDSTFFGIRKIEFSPEWGFKLNDKNIKVKGVCMHHDAGVYGAAVPESILLYRLKLLKKMGCNAIRTSHNPFSPEFYTMCDTLGILVLDEIFDGWEKTKAADDYGHYFEKDWKKDVSYWVKNNRNHPSIFMYSIGNEVAKPTVQTQRKLIDFIKGMDGSRPITQGGLDPTRGMKEVLGSTQLDVKGFNGDGEEMGRYESFHGEFPKVPMIATEVPHTYQTRGVYKTQTQWRRRDFPAKWEIDNGSAGTMKGLEGKLYPLPDLAKTEVFPEEKTNFFTIYDQEYPIQNPNPWKEDVYYQSSYDNATVRTSARKAWQRVEELNYLMGQFRWTGFDYLGETNQWPSRFANFGVIDIANMPKDAYYLYQSLWSDDPMVHMLPHWTHPGKEGVEIPVVVYTNTDMVELFLNEVSLGKQYYKGEQLKWMVPYTPGKVVAKAYKNGELVARDVYETASGEKKLKVSSPTQEISSKSKENTLVFIDVVDHKNSRFPLADDYLTITVSGPGKLKGLDNGDPLDLTPYTSSSKRAFRGRLVAFIEAEGEGWIDITVKSRQGLESKLRIESK</sequence>
<feature type="domain" description="Glycoside hydrolase family 2 catalytic" evidence="5">
    <location>
        <begin position="314"/>
        <end position="522"/>
    </location>
</feature>
<dbReference type="PANTHER" id="PTHR42732:SF1">
    <property type="entry name" value="BETA-MANNOSIDASE"/>
    <property type="match status" value="1"/>
</dbReference>
<dbReference type="PRINTS" id="PR00132">
    <property type="entry name" value="GLHYDRLASE2"/>
</dbReference>
<dbReference type="SUPFAM" id="SSF51445">
    <property type="entry name" value="(Trans)glycosidases"/>
    <property type="match status" value="1"/>
</dbReference>
<dbReference type="Pfam" id="PF16355">
    <property type="entry name" value="DUF4982"/>
    <property type="match status" value="1"/>
</dbReference>
<evidence type="ECO:0000256" key="1">
    <source>
        <dbReference type="ARBA" id="ARBA00007401"/>
    </source>
</evidence>
<feature type="domain" description="DUF4982" evidence="7">
    <location>
        <begin position="681"/>
        <end position="737"/>
    </location>
</feature>
<dbReference type="InterPro" id="IPR008979">
    <property type="entry name" value="Galactose-bd-like_sf"/>
</dbReference>
<dbReference type="Gene3D" id="2.60.120.260">
    <property type="entry name" value="Galactose-binding domain-like"/>
    <property type="match status" value="1"/>
</dbReference>
<organism evidence="9">
    <name type="scientific">Flagellimonas sp. MMG031</name>
    <dbReference type="NCBI Taxonomy" id="3158549"/>
    <lineage>
        <taxon>Bacteria</taxon>
        <taxon>Pseudomonadati</taxon>
        <taxon>Bacteroidota</taxon>
        <taxon>Flavobacteriia</taxon>
        <taxon>Flavobacteriales</taxon>
        <taxon>Flavobacteriaceae</taxon>
        <taxon>Flagellimonas</taxon>
    </lineage>
</organism>
<gene>
    <name evidence="9" type="ORF">ABNE31_14340</name>
</gene>
<reference evidence="9" key="1">
    <citation type="submission" date="2024-05" db="EMBL/GenBank/DDBJ databases">
        <title>Draft Genome Sequences of Flagellimonas sp. MMG031 and Marinobacter sp. MMG032 Isolated from the dinoflagellate Symbiodinium pilosum.</title>
        <authorList>
            <person name="Shikuma N.J."/>
            <person name="Farrell M.V."/>
        </authorList>
    </citation>
    <scope>NUCLEOTIDE SEQUENCE</scope>
    <source>
        <strain evidence="9">MMG031</strain>
    </source>
</reference>
<evidence type="ECO:0000259" key="6">
    <source>
        <dbReference type="Pfam" id="PF02837"/>
    </source>
</evidence>
<evidence type="ECO:0000256" key="2">
    <source>
        <dbReference type="ARBA" id="ARBA00022801"/>
    </source>
</evidence>
<protein>
    <submittedName>
        <fullName evidence="9">Sugar-binding domain-containing protein</fullName>
    </submittedName>
</protein>
<dbReference type="InterPro" id="IPR051913">
    <property type="entry name" value="GH2_Domain-Containing"/>
</dbReference>
<dbReference type="Pfam" id="PF00703">
    <property type="entry name" value="Glyco_hydro_2"/>
    <property type="match status" value="1"/>
</dbReference>
<feature type="domain" description="Glycosyl hydrolases family 2 sugar binding" evidence="6">
    <location>
        <begin position="94"/>
        <end position="190"/>
    </location>
</feature>
<dbReference type="InterPro" id="IPR017853">
    <property type="entry name" value="GH"/>
</dbReference>
<feature type="domain" description="Glycoside hydrolase family 2 immunoglobulin-like beta-sandwich" evidence="4">
    <location>
        <begin position="200"/>
        <end position="304"/>
    </location>
</feature>